<organism evidence="3">
    <name type="scientific">Erythrolobus australicus</name>
    <dbReference type="NCBI Taxonomy" id="1077150"/>
    <lineage>
        <taxon>Eukaryota</taxon>
        <taxon>Rhodophyta</taxon>
        <taxon>Bangiophyceae</taxon>
        <taxon>Porphyridiales</taxon>
        <taxon>Porphyridiaceae</taxon>
        <taxon>Erythrolobus</taxon>
    </lineage>
</organism>
<dbReference type="InterPro" id="IPR046357">
    <property type="entry name" value="PPIase_dom_sf"/>
</dbReference>
<dbReference type="SUPFAM" id="SSF54534">
    <property type="entry name" value="FKBP-like"/>
    <property type="match status" value="1"/>
</dbReference>
<name>A0A7S1XIC3_9RHOD</name>
<evidence type="ECO:0000259" key="2">
    <source>
        <dbReference type="PROSITE" id="PS50059"/>
    </source>
</evidence>
<gene>
    <name evidence="3" type="ORF">EAUS1353_LOCUS1279</name>
</gene>
<accession>A0A7S1XIC3</accession>
<proteinExistence type="predicted"/>
<dbReference type="AlphaFoldDB" id="A0A7S1XIC3"/>
<dbReference type="Pfam" id="PF00254">
    <property type="entry name" value="FKBP_C"/>
    <property type="match status" value="1"/>
</dbReference>
<evidence type="ECO:0000313" key="3">
    <source>
        <dbReference type="EMBL" id="CAD9239541.1"/>
    </source>
</evidence>
<feature type="domain" description="PPIase FKBP-type" evidence="2">
    <location>
        <begin position="1"/>
        <end position="74"/>
    </location>
</feature>
<dbReference type="InterPro" id="IPR001179">
    <property type="entry name" value="PPIase_FKBP_dom"/>
</dbReference>
<dbReference type="EMBL" id="HBGI01001959">
    <property type="protein sequence ID" value="CAD9239541.1"/>
    <property type="molecule type" value="Transcribed_RNA"/>
</dbReference>
<dbReference type="PROSITE" id="PS50059">
    <property type="entry name" value="FKBP_PPIASE"/>
    <property type="match status" value="1"/>
</dbReference>
<dbReference type="EC" id="5.2.1.8" evidence="1"/>
<dbReference type="GO" id="GO:0003755">
    <property type="term" value="F:peptidyl-prolyl cis-trans isomerase activity"/>
    <property type="evidence" value="ECO:0007669"/>
    <property type="project" value="UniProtKB-KW"/>
</dbReference>
<dbReference type="Gene3D" id="3.10.50.40">
    <property type="match status" value="1"/>
</dbReference>
<reference evidence="3" key="1">
    <citation type="submission" date="2021-01" db="EMBL/GenBank/DDBJ databases">
        <authorList>
            <person name="Corre E."/>
            <person name="Pelletier E."/>
            <person name="Niang G."/>
            <person name="Scheremetjew M."/>
            <person name="Finn R."/>
            <person name="Kale V."/>
            <person name="Holt S."/>
            <person name="Cochrane G."/>
            <person name="Meng A."/>
            <person name="Brown T."/>
            <person name="Cohen L."/>
        </authorList>
    </citation>
    <scope>NUCLEOTIDE SEQUENCE</scope>
    <source>
        <strain evidence="3">CCMP3124</strain>
    </source>
</reference>
<keyword evidence="1" id="KW-0413">Isomerase</keyword>
<keyword evidence="1" id="KW-0697">Rotamase</keyword>
<sequence>MRHGNGFQLQGLEETLHTMKEGGVRRVIIPPHMGFVSSDVGPVPEWARDRKKLNEALKQSGEFVVMDVELVEVKNIPDPHGYYSDSAPTTQEQLAKEIRETKMRRSKATASE</sequence>
<comment type="catalytic activity">
    <reaction evidence="1">
        <text>[protein]-peptidylproline (omega=180) = [protein]-peptidylproline (omega=0)</text>
        <dbReference type="Rhea" id="RHEA:16237"/>
        <dbReference type="Rhea" id="RHEA-COMP:10747"/>
        <dbReference type="Rhea" id="RHEA-COMP:10748"/>
        <dbReference type="ChEBI" id="CHEBI:83833"/>
        <dbReference type="ChEBI" id="CHEBI:83834"/>
        <dbReference type="EC" id="5.2.1.8"/>
    </reaction>
</comment>
<evidence type="ECO:0000256" key="1">
    <source>
        <dbReference type="PROSITE-ProRule" id="PRU00277"/>
    </source>
</evidence>
<protein>
    <recommendedName>
        <fullName evidence="1">peptidylprolyl isomerase</fullName>
        <ecNumber evidence="1">5.2.1.8</ecNumber>
    </recommendedName>
</protein>